<dbReference type="PANTHER" id="PTHR43132">
    <property type="entry name" value="ARSENICAL RESISTANCE OPERON REPRESSOR ARSR-RELATED"/>
    <property type="match status" value="1"/>
</dbReference>
<dbReference type="GO" id="GO:0003700">
    <property type="term" value="F:DNA-binding transcription factor activity"/>
    <property type="evidence" value="ECO:0007669"/>
    <property type="project" value="InterPro"/>
</dbReference>
<evidence type="ECO:0000256" key="3">
    <source>
        <dbReference type="ARBA" id="ARBA00023163"/>
    </source>
</evidence>
<keyword evidence="1" id="KW-0805">Transcription regulation</keyword>
<dbReference type="Pfam" id="PF12840">
    <property type="entry name" value="HTH_20"/>
    <property type="match status" value="1"/>
</dbReference>
<dbReference type="SMART" id="SM00418">
    <property type="entry name" value="HTH_ARSR"/>
    <property type="match status" value="1"/>
</dbReference>
<dbReference type="Gene3D" id="1.10.10.10">
    <property type="entry name" value="Winged helix-like DNA-binding domain superfamily/Winged helix DNA-binding domain"/>
    <property type="match status" value="1"/>
</dbReference>
<sequence length="343" mass="36766">MAGVSELRLGSIDTLVPRVVPHPGATLLSLVADSLGGRDHGVHPRVRRLVRAAVPQGAADVLRPLFAPGFSVIPDCLTPTATMSREESVHHLEQLDAVSTDILLGEIETEFGGDVPAQWRPVVRRPKAWKNAYARLMRSVWNEVAPMWRAAGRLIGRETERVGAATVGGSLDCALADLSPRFRLRGTVLRLPDQQGETFELGGRRLILVPVVSGGGASLFSFDRSDAVWIGYPVPGLGGLWGSDAPRDRSSDALGLLLGETRAAVLHALSGPLSSGEIAARLRYAPATVTYHCTRLEAAGLVERLRCGQHVLVRRTARGEELMDVLGGTGRAWEGVSRGAGRR</sequence>
<proteinExistence type="predicted"/>
<name>A0A6G2BBW5_9ACTN</name>
<dbReference type="EMBL" id="WIXO01000001">
    <property type="protein sequence ID" value="MTE19740.1"/>
    <property type="molecule type" value="Genomic_DNA"/>
</dbReference>
<gene>
    <name evidence="5" type="ORF">F0L17_11510</name>
</gene>
<dbReference type="SUPFAM" id="SSF46785">
    <property type="entry name" value="Winged helix' DNA-binding domain"/>
    <property type="match status" value="1"/>
</dbReference>
<dbReference type="AlphaFoldDB" id="A0A6G2BBW5"/>
<evidence type="ECO:0000256" key="1">
    <source>
        <dbReference type="ARBA" id="ARBA00023015"/>
    </source>
</evidence>
<evidence type="ECO:0000259" key="4">
    <source>
        <dbReference type="SMART" id="SM00418"/>
    </source>
</evidence>
<protein>
    <submittedName>
        <fullName evidence="5">Helix-turn-helix domain-containing protein</fullName>
    </submittedName>
</protein>
<evidence type="ECO:0000313" key="5">
    <source>
        <dbReference type="EMBL" id="MTE19740.1"/>
    </source>
</evidence>
<keyword evidence="3" id="KW-0804">Transcription</keyword>
<dbReference type="RefSeq" id="WP_155071013.1">
    <property type="nucleotide sequence ID" value="NZ_WIXO01000001.1"/>
</dbReference>
<dbReference type="CDD" id="cd00090">
    <property type="entry name" value="HTH_ARSR"/>
    <property type="match status" value="1"/>
</dbReference>
<dbReference type="InterPro" id="IPR036388">
    <property type="entry name" value="WH-like_DNA-bd_sf"/>
</dbReference>
<dbReference type="InterPro" id="IPR036390">
    <property type="entry name" value="WH_DNA-bd_sf"/>
</dbReference>
<dbReference type="GO" id="GO:0003677">
    <property type="term" value="F:DNA binding"/>
    <property type="evidence" value="ECO:0007669"/>
    <property type="project" value="UniProtKB-KW"/>
</dbReference>
<keyword evidence="6" id="KW-1185">Reference proteome</keyword>
<evidence type="ECO:0000256" key="2">
    <source>
        <dbReference type="ARBA" id="ARBA00023125"/>
    </source>
</evidence>
<organism evidence="5 6">
    <name type="scientific">Streptomyces taklimakanensis</name>
    <dbReference type="NCBI Taxonomy" id="2569853"/>
    <lineage>
        <taxon>Bacteria</taxon>
        <taxon>Bacillati</taxon>
        <taxon>Actinomycetota</taxon>
        <taxon>Actinomycetes</taxon>
        <taxon>Kitasatosporales</taxon>
        <taxon>Streptomycetaceae</taxon>
        <taxon>Streptomyces</taxon>
    </lineage>
</organism>
<dbReference type="InterPro" id="IPR051011">
    <property type="entry name" value="Metal_resp_trans_reg"/>
</dbReference>
<feature type="domain" description="HTH arsR-type" evidence="4">
    <location>
        <begin position="252"/>
        <end position="331"/>
    </location>
</feature>
<dbReference type="InterPro" id="IPR011991">
    <property type="entry name" value="ArsR-like_HTH"/>
</dbReference>
<dbReference type="InterPro" id="IPR001845">
    <property type="entry name" value="HTH_ArsR_DNA-bd_dom"/>
</dbReference>
<keyword evidence="2" id="KW-0238">DNA-binding</keyword>
<dbReference type="PANTHER" id="PTHR43132:SF8">
    <property type="entry name" value="HTH-TYPE TRANSCRIPTIONAL REGULATOR KMTR"/>
    <property type="match status" value="1"/>
</dbReference>
<evidence type="ECO:0000313" key="6">
    <source>
        <dbReference type="Proteomes" id="UP000473014"/>
    </source>
</evidence>
<reference evidence="5 6" key="1">
    <citation type="submission" date="2019-11" db="EMBL/GenBank/DDBJ databases">
        <authorList>
            <person name="Yuan L."/>
        </authorList>
    </citation>
    <scope>NUCLEOTIDE SEQUENCE [LARGE SCALE GENOMIC DNA]</scope>
    <source>
        <strain evidence="5 6">TRM43335</strain>
    </source>
</reference>
<accession>A0A6G2BBW5</accession>
<dbReference type="OrthoDB" id="3569145at2"/>
<dbReference type="Proteomes" id="UP000473014">
    <property type="component" value="Unassembled WGS sequence"/>
</dbReference>
<comment type="caution">
    <text evidence="5">The sequence shown here is derived from an EMBL/GenBank/DDBJ whole genome shotgun (WGS) entry which is preliminary data.</text>
</comment>